<dbReference type="AlphaFoldDB" id="A0A803P1E5"/>
<organism evidence="1 2">
    <name type="scientific">Cannabis sativa</name>
    <name type="common">Hemp</name>
    <name type="synonym">Marijuana</name>
    <dbReference type="NCBI Taxonomy" id="3483"/>
    <lineage>
        <taxon>Eukaryota</taxon>
        <taxon>Viridiplantae</taxon>
        <taxon>Streptophyta</taxon>
        <taxon>Embryophyta</taxon>
        <taxon>Tracheophyta</taxon>
        <taxon>Spermatophyta</taxon>
        <taxon>Magnoliopsida</taxon>
        <taxon>eudicotyledons</taxon>
        <taxon>Gunneridae</taxon>
        <taxon>Pentapetalae</taxon>
        <taxon>rosids</taxon>
        <taxon>fabids</taxon>
        <taxon>Rosales</taxon>
        <taxon>Cannabaceae</taxon>
        <taxon>Cannabis</taxon>
    </lineage>
</organism>
<sequence>MNWPIPTPYEINFLCDLKRCLTHKEKGFYHFHHFSVCIDNINKNNYGLYHKEHFYTPNIPSRHVTFQKVGPFKRSVSLIDMKRRADAMLTDINLWEQDRKMLFTDENFCHVGLIATCQQVHVDYLFASNSWTMSLEDEESGQSVTIIGFKVMLVDIRVGSGDKAKTKPSGHNEACVPEGVYESVVRDSCKKKEKVIDIEERPSTSPMVISWGEVDLAELSSHKSELVTYLRAQDNMLLASGEAFVTSKAKNGQFRRLEDQVAILEAKVVEDVTFYEGYCFDAI</sequence>
<name>A0A803P1E5_CANSA</name>
<protein>
    <submittedName>
        <fullName evidence="1">Uncharacterized protein</fullName>
    </submittedName>
</protein>
<dbReference type="Gramene" id="evm.model.02.515">
    <property type="protein sequence ID" value="cds.evm.model.02.515"/>
    <property type="gene ID" value="evm.TU.02.515"/>
</dbReference>
<dbReference type="Proteomes" id="UP000596661">
    <property type="component" value="Chromosome 2"/>
</dbReference>
<accession>A0A803P1E5</accession>
<evidence type="ECO:0000313" key="2">
    <source>
        <dbReference type="Proteomes" id="UP000596661"/>
    </source>
</evidence>
<reference evidence="1" key="2">
    <citation type="submission" date="2021-03" db="UniProtKB">
        <authorList>
            <consortium name="EnsemblPlants"/>
        </authorList>
    </citation>
    <scope>IDENTIFICATION</scope>
</reference>
<reference evidence="1" key="1">
    <citation type="submission" date="2018-11" db="EMBL/GenBank/DDBJ databases">
        <authorList>
            <person name="Grassa J C."/>
        </authorList>
    </citation>
    <scope>NUCLEOTIDE SEQUENCE [LARGE SCALE GENOMIC DNA]</scope>
</reference>
<dbReference type="EMBL" id="UZAU01000115">
    <property type="status" value="NOT_ANNOTATED_CDS"/>
    <property type="molecule type" value="Genomic_DNA"/>
</dbReference>
<proteinExistence type="predicted"/>
<dbReference type="EnsemblPlants" id="evm.model.02.515">
    <property type="protein sequence ID" value="cds.evm.model.02.515"/>
    <property type="gene ID" value="evm.TU.02.515"/>
</dbReference>
<keyword evidence="2" id="KW-1185">Reference proteome</keyword>
<evidence type="ECO:0000313" key="1">
    <source>
        <dbReference type="EnsemblPlants" id="cds.evm.model.02.515"/>
    </source>
</evidence>